<protein>
    <submittedName>
        <fullName evidence="4">Alpha/beta hydrolase</fullName>
    </submittedName>
</protein>
<dbReference type="SUPFAM" id="SSF53474">
    <property type="entry name" value="alpha/beta-Hydrolases"/>
    <property type="match status" value="1"/>
</dbReference>
<dbReference type="PANTHER" id="PTHR43358">
    <property type="entry name" value="ALPHA/BETA-HYDROLASE"/>
    <property type="match status" value="1"/>
</dbReference>
<organism evidence="4 5">
    <name type="scientific">Reticulibacter mediterranei</name>
    <dbReference type="NCBI Taxonomy" id="2778369"/>
    <lineage>
        <taxon>Bacteria</taxon>
        <taxon>Bacillati</taxon>
        <taxon>Chloroflexota</taxon>
        <taxon>Ktedonobacteria</taxon>
        <taxon>Ktedonobacterales</taxon>
        <taxon>Reticulibacteraceae</taxon>
        <taxon>Reticulibacter</taxon>
    </lineage>
</organism>
<dbReference type="InterPro" id="IPR001375">
    <property type="entry name" value="Peptidase_S9_cat"/>
</dbReference>
<dbReference type="GO" id="GO:0008236">
    <property type="term" value="F:serine-type peptidase activity"/>
    <property type="evidence" value="ECO:0007669"/>
    <property type="project" value="InterPro"/>
</dbReference>
<keyword evidence="2" id="KW-1133">Transmembrane helix</keyword>
<feature type="domain" description="Peptidase S9 prolyl oligopeptidase catalytic" evidence="3">
    <location>
        <begin position="141"/>
        <end position="313"/>
    </location>
</feature>
<gene>
    <name evidence="4" type="ORF">KSF_055160</name>
</gene>
<evidence type="ECO:0000256" key="1">
    <source>
        <dbReference type="SAM" id="MobiDB-lite"/>
    </source>
</evidence>
<evidence type="ECO:0000256" key="2">
    <source>
        <dbReference type="SAM" id="Phobius"/>
    </source>
</evidence>
<dbReference type="AlphaFoldDB" id="A0A8J3N4H0"/>
<keyword evidence="2" id="KW-0472">Membrane</keyword>
<feature type="transmembrane region" description="Helical" evidence="2">
    <location>
        <begin position="18"/>
        <end position="41"/>
    </location>
</feature>
<dbReference type="RefSeq" id="WP_220206145.1">
    <property type="nucleotide sequence ID" value="NZ_BNJK01000001.1"/>
</dbReference>
<reference evidence="4" key="1">
    <citation type="submission" date="2020-10" db="EMBL/GenBank/DDBJ databases">
        <title>Taxonomic study of unclassified bacteria belonging to the class Ktedonobacteria.</title>
        <authorList>
            <person name="Yabe S."/>
            <person name="Wang C.M."/>
            <person name="Zheng Y."/>
            <person name="Sakai Y."/>
            <person name="Cavaletti L."/>
            <person name="Monciardini P."/>
            <person name="Donadio S."/>
        </authorList>
    </citation>
    <scope>NUCLEOTIDE SEQUENCE</scope>
    <source>
        <strain evidence="4">ID150040</strain>
    </source>
</reference>
<keyword evidence="5" id="KW-1185">Reference proteome</keyword>
<sequence length="344" mass="38348">MIINVPNRRFPRPSLKQIVFGGLSGGIGVLGIIFAVALFIVETLIRPKRLTNFIEQYTFSPFELDLPAEEVAFAPLYGEHLVSGWYMSYPQATTTIIVCPGYRGRRSDVLGTCAQLWRAGHNVLSFEYYGHGSVVGKPITLGYREINDFMGAIEYAKKRAPQARLGVVGYSMGAAVAIMAVARSKEVEAIVADSAFATHKSAVAYAVRRTLHMPFIIFDWTTDFLLWLRAGYRFHQVEPLRDIGRIAPRPILIIHGLKDTVVDPKDASLLYEAAGDPKELWLLPNAEHCGAYFEDRAVYVNKMIEFFDLYLKKSRPPIDLQPRKAEDPAIGAEKKSGSSFSEAS</sequence>
<feature type="region of interest" description="Disordered" evidence="1">
    <location>
        <begin position="319"/>
        <end position="344"/>
    </location>
</feature>
<feature type="compositionally biased region" description="Basic and acidic residues" evidence="1">
    <location>
        <begin position="321"/>
        <end position="336"/>
    </location>
</feature>
<keyword evidence="2" id="KW-0812">Transmembrane</keyword>
<dbReference type="GO" id="GO:0006508">
    <property type="term" value="P:proteolysis"/>
    <property type="evidence" value="ECO:0007669"/>
    <property type="project" value="InterPro"/>
</dbReference>
<dbReference type="Proteomes" id="UP000597444">
    <property type="component" value="Unassembled WGS sequence"/>
</dbReference>
<proteinExistence type="predicted"/>
<evidence type="ECO:0000313" key="5">
    <source>
        <dbReference type="Proteomes" id="UP000597444"/>
    </source>
</evidence>
<dbReference type="InterPro" id="IPR029058">
    <property type="entry name" value="AB_hydrolase_fold"/>
</dbReference>
<comment type="caution">
    <text evidence="4">The sequence shown here is derived from an EMBL/GenBank/DDBJ whole genome shotgun (WGS) entry which is preliminary data.</text>
</comment>
<accession>A0A8J3N4H0</accession>
<evidence type="ECO:0000259" key="3">
    <source>
        <dbReference type="Pfam" id="PF00326"/>
    </source>
</evidence>
<evidence type="ECO:0000313" key="4">
    <source>
        <dbReference type="EMBL" id="GHO95468.1"/>
    </source>
</evidence>
<dbReference type="EMBL" id="BNJK01000001">
    <property type="protein sequence ID" value="GHO95468.1"/>
    <property type="molecule type" value="Genomic_DNA"/>
</dbReference>
<dbReference type="Gene3D" id="3.40.50.1820">
    <property type="entry name" value="alpha/beta hydrolase"/>
    <property type="match status" value="1"/>
</dbReference>
<keyword evidence="4" id="KW-0378">Hydrolase</keyword>
<name>A0A8J3N4H0_9CHLR</name>
<dbReference type="Pfam" id="PF00326">
    <property type="entry name" value="Peptidase_S9"/>
    <property type="match status" value="1"/>
</dbReference>
<dbReference type="PANTHER" id="PTHR43358:SF4">
    <property type="entry name" value="ALPHA_BETA HYDROLASE FOLD-1 DOMAIN-CONTAINING PROTEIN"/>
    <property type="match status" value="1"/>
</dbReference>
<dbReference type="InterPro" id="IPR052920">
    <property type="entry name" value="DNA-binding_regulatory"/>
</dbReference>